<dbReference type="InterPro" id="IPR036643">
    <property type="entry name" value="RNApol_insert_sf"/>
</dbReference>
<dbReference type="EC" id="2.7.7.6" evidence="3"/>
<organism evidence="12">
    <name type="scientific">Neodangemannia microcystis</name>
    <dbReference type="NCBI Taxonomy" id="173495"/>
    <lineage>
        <taxon>Eukaryota</taxon>
        <taxon>Viridiplantae</taxon>
        <taxon>Chlorophyta</taxon>
        <taxon>core chlorophytes</taxon>
        <taxon>Ulvophyceae</taxon>
        <taxon>OUU clade</taxon>
        <taxon>Oltmannsiellopsidales</taxon>
        <taxon>Oltmannsiellopsidaceae</taxon>
        <taxon>Neodangemannia</taxon>
    </lineage>
</organism>
<dbReference type="GO" id="GO:0005737">
    <property type="term" value="C:cytoplasm"/>
    <property type="evidence" value="ECO:0007669"/>
    <property type="project" value="UniProtKB-ARBA"/>
</dbReference>
<dbReference type="RefSeq" id="YP_009367811.1">
    <property type="nucleotide sequence ID" value="NC_034713.1"/>
</dbReference>
<dbReference type="SUPFAM" id="SSF55257">
    <property type="entry name" value="RBP11-like subunits of RNA polymerase"/>
    <property type="match status" value="1"/>
</dbReference>
<dbReference type="InterPro" id="IPR036603">
    <property type="entry name" value="RBP11-like"/>
</dbReference>
<dbReference type="SUPFAM" id="SSF47789">
    <property type="entry name" value="C-terminal domain of RNA polymerase alpha subunit"/>
    <property type="match status" value="1"/>
</dbReference>
<proteinExistence type="inferred from homology"/>
<evidence type="ECO:0000256" key="3">
    <source>
        <dbReference type="ARBA" id="ARBA00012418"/>
    </source>
</evidence>
<dbReference type="SUPFAM" id="SSF56553">
    <property type="entry name" value="Insert subdomain of RNA polymerase alpha subunit"/>
    <property type="match status" value="1"/>
</dbReference>
<evidence type="ECO:0000259" key="11">
    <source>
        <dbReference type="SMART" id="SM00662"/>
    </source>
</evidence>
<evidence type="ECO:0000256" key="2">
    <source>
        <dbReference type="ARBA" id="ARBA00007123"/>
    </source>
</evidence>
<feature type="region of interest" description="Disordered" evidence="10">
    <location>
        <begin position="259"/>
        <end position="287"/>
    </location>
</feature>
<dbReference type="GO" id="GO:0003899">
    <property type="term" value="F:DNA-directed RNA polymerase activity"/>
    <property type="evidence" value="ECO:0007669"/>
    <property type="project" value="UniProtKB-EC"/>
</dbReference>
<evidence type="ECO:0000256" key="10">
    <source>
        <dbReference type="SAM" id="MobiDB-lite"/>
    </source>
</evidence>
<dbReference type="GO" id="GO:0000428">
    <property type="term" value="C:DNA-directed RNA polymerase complex"/>
    <property type="evidence" value="ECO:0007669"/>
    <property type="project" value="UniProtKB-KW"/>
</dbReference>
<comment type="function">
    <text evidence="1">DNA-dependent RNA polymerase catalyzes the transcription of DNA into RNA using the four ribonucleoside triphosphates as substrates.</text>
</comment>
<keyword evidence="4" id="KW-0240">DNA-directed RNA polymerase</keyword>
<protein>
    <recommendedName>
        <fullName evidence="3">DNA-directed RNA polymerase</fullName>
        <ecNumber evidence="3">2.7.7.6</ecNumber>
    </recommendedName>
    <alternativeName>
        <fullName evidence="8">Plastid-encoded RNA polymerase subunit alpha</fullName>
    </alternativeName>
</protein>
<dbReference type="Gene3D" id="1.10.150.20">
    <property type="entry name" value="5' to 3' exonuclease, C-terminal subdomain"/>
    <property type="match status" value="1"/>
</dbReference>
<keyword evidence="7" id="KW-0804">Transcription</keyword>
<evidence type="ECO:0000256" key="8">
    <source>
        <dbReference type="ARBA" id="ARBA00031776"/>
    </source>
</evidence>
<dbReference type="GO" id="GO:0003677">
    <property type="term" value="F:DNA binding"/>
    <property type="evidence" value="ECO:0007669"/>
    <property type="project" value="InterPro"/>
</dbReference>
<keyword evidence="12" id="KW-0150">Chloroplast</keyword>
<evidence type="ECO:0000256" key="1">
    <source>
        <dbReference type="ARBA" id="ARBA00004026"/>
    </source>
</evidence>
<dbReference type="EMBL" id="KY407660">
    <property type="protein sequence ID" value="ARK14781.1"/>
    <property type="molecule type" value="Genomic_DNA"/>
</dbReference>
<dbReference type="Pfam" id="PF01000">
    <property type="entry name" value="RNA_pol_A_bac"/>
    <property type="match status" value="1"/>
</dbReference>
<dbReference type="InterPro" id="IPR011263">
    <property type="entry name" value="DNA-dir_RNA_pol_RpoA/D/Rpb3"/>
</dbReference>
<keyword evidence="5" id="KW-0808">Transferase</keyword>
<dbReference type="CDD" id="cd06928">
    <property type="entry name" value="RNAP_alpha_NTD"/>
    <property type="match status" value="1"/>
</dbReference>
<dbReference type="Gene3D" id="2.170.120.12">
    <property type="entry name" value="DNA-directed RNA polymerase, insert domain"/>
    <property type="match status" value="1"/>
</dbReference>
<keyword evidence="6" id="KW-0548">Nucleotidyltransferase</keyword>
<dbReference type="GO" id="GO:0006351">
    <property type="term" value="P:DNA-templated transcription"/>
    <property type="evidence" value="ECO:0007669"/>
    <property type="project" value="InterPro"/>
</dbReference>
<name>A0A1W6EHB1_9CHLO</name>
<dbReference type="AlphaFoldDB" id="A0A1W6EHB1"/>
<evidence type="ECO:0000256" key="9">
    <source>
        <dbReference type="ARBA" id="ARBA00048552"/>
    </source>
</evidence>
<evidence type="ECO:0000256" key="4">
    <source>
        <dbReference type="ARBA" id="ARBA00022478"/>
    </source>
</evidence>
<dbReference type="Pfam" id="PF03118">
    <property type="entry name" value="RNA_pol_A_CTD"/>
    <property type="match status" value="1"/>
</dbReference>
<feature type="domain" description="DNA-directed RNA polymerase RpoA/D/Rpb3-type" evidence="11">
    <location>
        <begin position="20"/>
        <end position="426"/>
    </location>
</feature>
<evidence type="ECO:0000313" key="12">
    <source>
        <dbReference type="EMBL" id="ARK14781.1"/>
    </source>
</evidence>
<reference evidence="12" key="1">
    <citation type="journal article" date="2017" name="Sci. Rep.">
        <title>Divergent copies of the large inverted repeat in the chloroplast genomes of ulvophycean green algae.</title>
        <authorList>
            <person name="Turmel M."/>
            <person name="Otis C."/>
            <person name="Lemieux C."/>
        </authorList>
    </citation>
    <scope>NUCLEOTIDE SEQUENCE</scope>
</reference>
<keyword evidence="12" id="KW-0934">Plastid</keyword>
<dbReference type="Gene3D" id="3.30.1360.10">
    <property type="entry name" value="RNA polymerase, RBP11-like subunit"/>
    <property type="match status" value="1"/>
</dbReference>
<dbReference type="InterPro" id="IPR011262">
    <property type="entry name" value="DNA-dir_RNA_pol_insert"/>
</dbReference>
<sequence length="563" mass="63267">MKNLLLSCIESRIEQNNGFYGRFKLGPFDLGQGLTIGNAFRRTLLSELTGIGITIVSIDGVSHEYSTLPGVRESVIDILLNLKQIVFSSELTLTSPQIGYLSINGPAKIKAGDLQLPNSICCVNPDQPIATISTNAQFNLKFVLCQGKNYIVQTPTNKFYEHHKTILEGKKQTTFSKNLLKLQNNQNVQQQKNNSQGTIGDSLLEEGVGSDTQNLLTNAVVLNNQYKLNQNLNFKNYLNDINPPIDSQHEARYETLNDTTYEPSVENQDRTTSVSTNKSNLQEDLDNSQLDQIKKEQDYTNNLSQIKASASDRLSVRTTLNTPASKNVNNKKQNFSNSDLVKKNLFSFDLRELKYNKNKISTQALSLDTLFMPIKQVNYSINVDPAEPNREIVILEIWTNGSQHPRKAIHEASKHLVKLFSPFLQTHLVPTNVSKKYNEFQKNLNSVDNNSTFKTNKKVMNGDLSDLEGLSNEGLNSASQATLIGQHPQSGNKVRQALEHVDIANLDLSTNLYACLKKENIHTIGELQLLTTKQLLLLNNFKKEYLLEIEKTFTYLGLRRVSS</sequence>
<dbReference type="GO" id="GO:0046983">
    <property type="term" value="F:protein dimerization activity"/>
    <property type="evidence" value="ECO:0007669"/>
    <property type="project" value="InterPro"/>
</dbReference>
<dbReference type="Pfam" id="PF01193">
    <property type="entry name" value="RNA_pol_L"/>
    <property type="match status" value="1"/>
</dbReference>
<evidence type="ECO:0000256" key="5">
    <source>
        <dbReference type="ARBA" id="ARBA00022679"/>
    </source>
</evidence>
<accession>A0A1W6EHB1</accession>
<gene>
    <name evidence="12" type="primary">rpoA</name>
</gene>
<comment type="similarity">
    <text evidence="2">Belongs to the RNA polymerase alpha chain family.</text>
</comment>
<geneLocation type="chloroplast" evidence="12"/>
<comment type="catalytic activity">
    <reaction evidence="9">
        <text>RNA(n) + a ribonucleoside 5'-triphosphate = RNA(n+1) + diphosphate</text>
        <dbReference type="Rhea" id="RHEA:21248"/>
        <dbReference type="Rhea" id="RHEA-COMP:14527"/>
        <dbReference type="Rhea" id="RHEA-COMP:17342"/>
        <dbReference type="ChEBI" id="CHEBI:33019"/>
        <dbReference type="ChEBI" id="CHEBI:61557"/>
        <dbReference type="ChEBI" id="CHEBI:140395"/>
        <dbReference type="EC" id="2.7.7.6"/>
    </reaction>
</comment>
<dbReference type="GeneID" id="32884384"/>
<evidence type="ECO:0000256" key="6">
    <source>
        <dbReference type="ARBA" id="ARBA00022695"/>
    </source>
</evidence>
<dbReference type="InterPro" id="IPR011260">
    <property type="entry name" value="RNAP_asu_C"/>
</dbReference>
<dbReference type="SMART" id="SM00662">
    <property type="entry name" value="RPOLD"/>
    <property type="match status" value="1"/>
</dbReference>
<evidence type="ECO:0000256" key="7">
    <source>
        <dbReference type="ARBA" id="ARBA00023163"/>
    </source>
</evidence>